<protein>
    <submittedName>
        <fullName evidence="2">Uncharacterized protein</fullName>
    </submittedName>
</protein>
<name>A0AA95MLZ3_9BACI</name>
<gene>
    <name evidence="2" type="ORF">QNH39_26845</name>
</gene>
<dbReference type="RefSeq" id="WP_066093798.1">
    <property type="nucleotide sequence ID" value="NZ_CP126114.1"/>
</dbReference>
<feature type="compositionally biased region" description="Acidic residues" evidence="1">
    <location>
        <begin position="107"/>
        <end position="116"/>
    </location>
</feature>
<dbReference type="Proteomes" id="UP001178288">
    <property type="component" value="Chromosome"/>
</dbReference>
<evidence type="ECO:0000256" key="1">
    <source>
        <dbReference type="SAM" id="MobiDB-lite"/>
    </source>
</evidence>
<keyword evidence="3" id="KW-1185">Reference proteome</keyword>
<organism evidence="2 3">
    <name type="scientific">Neobacillus novalis</name>
    <dbReference type="NCBI Taxonomy" id="220687"/>
    <lineage>
        <taxon>Bacteria</taxon>
        <taxon>Bacillati</taxon>
        <taxon>Bacillota</taxon>
        <taxon>Bacilli</taxon>
        <taxon>Bacillales</taxon>
        <taxon>Bacillaceae</taxon>
        <taxon>Neobacillus</taxon>
    </lineage>
</organism>
<dbReference type="AlphaFoldDB" id="A0AA95MLZ3"/>
<accession>A0AA95MLZ3</accession>
<feature type="compositionally biased region" description="Basic and acidic residues" evidence="1">
    <location>
        <begin position="1"/>
        <end position="19"/>
    </location>
</feature>
<feature type="compositionally biased region" description="Basic and acidic residues" evidence="1">
    <location>
        <begin position="27"/>
        <end position="36"/>
    </location>
</feature>
<dbReference type="EMBL" id="CP126114">
    <property type="protein sequence ID" value="WHY86146.1"/>
    <property type="molecule type" value="Genomic_DNA"/>
</dbReference>
<feature type="compositionally biased region" description="Basic and acidic residues" evidence="1">
    <location>
        <begin position="86"/>
        <end position="97"/>
    </location>
</feature>
<sequence>MAKNDVEQKENEKERHEQDGQSNGDNHSMKGDREHQQSNGDNHSIKGKRELQERYRDGTSMQGDIKDQQQKLQRSEAGPDANQDDELQKKYGHREEGTPPPMNGEIESQEGDDEQESREHQQFSN</sequence>
<proteinExistence type="predicted"/>
<dbReference type="KEGG" id="nnv:QNH39_26845"/>
<evidence type="ECO:0000313" key="3">
    <source>
        <dbReference type="Proteomes" id="UP001178288"/>
    </source>
</evidence>
<feature type="region of interest" description="Disordered" evidence="1">
    <location>
        <begin position="1"/>
        <end position="125"/>
    </location>
</feature>
<reference evidence="2" key="1">
    <citation type="submission" date="2023-05" db="EMBL/GenBank/DDBJ databases">
        <title>Comparative genomics of Bacillaceae isolates and their secondary metabolite potential.</title>
        <authorList>
            <person name="Song L."/>
            <person name="Nielsen L.J."/>
            <person name="Mohite O."/>
            <person name="Xu X."/>
            <person name="Weber T."/>
            <person name="Kovacs A.T."/>
        </authorList>
    </citation>
    <scope>NUCLEOTIDE SEQUENCE</scope>
    <source>
        <strain evidence="2">XLM17</strain>
    </source>
</reference>
<feature type="compositionally biased region" description="Basic and acidic residues" evidence="1">
    <location>
        <begin position="43"/>
        <end position="57"/>
    </location>
</feature>
<evidence type="ECO:0000313" key="2">
    <source>
        <dbReference type="EMBL" id="WHY86146.1"/>
    </source>
</evidence>